<protein>
    <submittedName>
        <fullName evidence="2">Uncharacterized protein</fullName>
    </submittedName>
</protein>
<reference evidence="2" key="1">
    <citation type="submission" date="2017-07" db="EMBL/GenBank/DDBJ databases">
        <title>Taro Niue Genome Assembly and Annotation.</title>
        <authorList>
            <person name="Atibalentja N."/>
            <person name="Keating K."/>
            <person name="Fields C.J."/>
        </authorList>
    </citation>
    <scope>NUCLEOTIDE SEQUENCE</scope>
    <source>
        <strain evidence="2">Niue_2</strain>
        <tissue evidence="2">Leaf</tissue>
    </source>
</reference>
<proteinExistence type="predicted"/>
<sequence length="136" mass="15173">MGMTIEQAKKLDHFLCSDCDSEDVSKRSQNTSPVSPLSEPKRQHPLWDAVGGCMVLDMRRLRASGYPPPTSSLVAAVAYPPPTPGCTLGVECGQRQRRWAQMHLGYKEVLRRDGHGFTVDWWALGVLAYGRTPFRT</sequence>
<comment type="caution">
    <text evidence="2">The sequence shown here is derived from an EMBL/GenBank/DDBJ whole genome shotgun (WGS) entry which is preliminary data.</text>
</comment>
<name>A0A843VHN4_COLES</name>
<accession>A0A843VHN4</accession>
<dbReference type="AlphaFoldDB" id="A0A843VHN4"/>
<keyword evidence="3" id="KW-1185">Reference proteome</keyword>
<evidence type="ECO:0000313" key="3">
    <source>
        <dbReference type="Proteomes" id="UP000652761"/>
    </source>
</evidence>
<dbReference type="EMBL" id="NMUH01001614">
    <property type="protein sequence ID" value="MQL93967.1"/>
    <property type="molecule type" value="Genomic_DNA"/>
</dbReference>
<feature type="region of interest" description="Disordered" evidence="1">
    <location>
        <begin position="23"/>
        <end position="43"/>
    </location>
</feature>
<feature type="non-terminal residue" evidence="2">
    <location>
        <position position="1"/>
    </location>
</feature>
<organism evidence="2 3">
    <name type="scientific">Colocasia esculenta</name>
    <name type="common">Wild taro</name>
    <name type="synonym">Arum esculentum</name>
    <dbReference type="NCBI Taxonomy" id="4460"/>
    <lineage>
        <taxon>Eukaryota</taxon>
        <taxon>Viridiplantae</taxon>
        <taxon>Streptophyta</taxon>
        <taxon>Embryophyta</taxon>
        <taxon>Tracheophyta</taxon>
        <taxon>Spermatophyta</taxon>
        <taxon>Magnoliopsida</taxon>
        <taxon>Liliopsida</taxon>
        <taxon>Araceae</taxon>
        <taxon>Aroideae</taxon>
        <taxon>Colocasieae</taxon>
        <taxon>Colocasia</taxon>
    </lineage>
</organism>
<dbReference type="Proteomes" id="UP000652761">
    <property type="component" value="Unassembled WGS sequence"/>
</dbReference>
<gene>
    <name evidence="2" type="ORF">Taro_026603</name>
</gene>
<evidence type="ECO:0000313" key="2">
    <source>
        <dbReference type="EMBL" id="MQL93967.1"/>
    </source>
</evidence>
<dbReference type="OrthoDB" id="1931658at2759"/>
<evidence type="ECO:0000256" key="1">
    <source>
        <dbReference type="SAM" id="MobiDB-lite"/>
    </source>
</evidence>